<dbReference type="SUPFAM" id="SSF54909">
    <property type="entry name" value="Dimeric alpha+beta barrel"/>
    <property type="match status" value="1"/>
</dbReference>
<protein>
    <submittedName>
        <fullName evidence="1">L-rhamnose 1-epimerase</fullName>
    </submittedName>
</protein>
<dbReference type="STRING" id="322710.Avin_09140"/>
<dbReference type="GO" id="GO:0019301">
    <property type="term" value="P:rhamnose catabolic process"/>
    <property type="evidence" value="ECO:0007669"/>
    <property type="project" value="TreeGrafter"/>
</dbReference>
<evidence type="ECO:0000313" key="2">
    <source>
        <dbReference type="Proteomes" id="UP000002424"/>
    </source>
</evidence>
<accession>C1DMX3</accession>
<dbReference type="PANTHER" id="PTHR34389:SF2">
    <property type="entry name" value="L-RHAMNOSE MUTAROTASE"/>
    <property type="match status" value="1"/>
</dbReference>
<gene>
    <name evidence="1" type="primary">rhaU</name>
    <name evidence="1" type="ordered locus">Avin_09140</name>
</gene>
<dbReference type="GO" id="GO:0016857">
    <property type="term" value="F:racemase and epimerase activity, acting on carbohydrates and derivatives"/>
    <property type="evidence" value="ECO:0007669"/>
    <property type="project" value="InterPro"/>
</dbReference>
<dbReference type="Proteomes" id="UP000002424">
    <property type="component" value="Chromosome"/>
</dbReference>
<dbReference type="InterPro" id="IPR008000">
    <property type="entry name" value="Rham/fucose_mutarotase"/>
</dbReference>
<dbReference type="HOGENOM" id="CLU_100689_2_0_6"/>
<dbReference type="EnsemblBacteria" id="ACO77153">
    <property type="protein sequence ID" value="ACO77153"/>
    <property type="gene ID" value="Avin_09140"/>
</dbReference>
<evidence type="ECO:0000313" key="1">
    <source>
        <dbReference type="EMBL" id="ACO77153.1"/>
    </source>
</evidence>
<dbReference type="Gene3D" id="3.30.70.100">
    <property type="match status" value="1"/>
</dbReference>
<dbReference type="EMBL" id="CP001157">
    <property type="protein sequence ID" value="ACO77153.1"/>
    <property type="molecule type" value="Genomic_DNA"/>
</dbReference>
<dbReference type="Pfam" id="PF05336">
    <property type="entry name" value="rhaM"/>
    <property type="match status" value="1"/>
</dbReference>
<dbReference type="InterPro" id="IPR011008">
    <property type="entry name" value="Dimeric_a/b-barrel"/>
</dbReference>
<keyword evidence="2" id="KW-1185">Reference proteome</keyword>
<name>C1DMX3_AZOVD</name>
<proteinExistence type="predicted"/>
<dbReference type="OrthoDB" id="9799608at2"/>
<dbReference type="KEGG" id="avn:Avin_09140"/>
<reference evidence="1 2" key="1">
    <citation type="journal article" date="2009" name="J. Bacteriol.">
        <title>Genome sequence of Azotobacter vinelandii, an obligate aerobe specialized to support diverse anaerobic metabolic processes.</title>
        <authorList>
            <person name="Setubal J.C."/>
            <person name="dos Santos P."/>
            <person name="Goldman B.S."/>
            <person name="Ertesvag H."/>
            <person name="Espin G."/>
            <person name="Rubio L.M."/>
            <person name="Valla S."/>
            <person name="Almeida N.F."/>
            <person name="Balasubramanian D."/>
            <person name="Cromes L."/>
            <person name="Curatti L."/>
            <person name="Du Z."/>
            <person name="Godsy E."/>
            <person name="Goodner B."/>
            <person name="Hellner-Burris K."/>
            <person name="Hernandez J.A."/>
            <person name="Houmiel K."/>
            <person name="Imperial J."/>
            <person name="Kennedy C."/>
            <person name="Larson T.J."/>
            <person name="Latreille P."/>
            <person name="Ligon L.S."/>
            <person name="Lu J."/>
            <person name="Maerk M."/>
            <person name="Miller N.M."/>
            <person name="Norton S."/>
            <person name="O'Carroll I.P."/>
            <person name="Paulsen I."/>
            <person name="Raulfs E.C."/>
            <person name="Roemer R."/>
            <person name="Rosser J."/>
            <person name="Segura D."/>
            <person name="Slater S."/>
            <person name="Stricklin S.L."/>
            <person name="Studholme D.J."/>
            <person name="Sun J."/>
            <person name="Viana C.J."/>
            <person name="Wallin E."/>
            <person name="Wang B."/>
            <person name="Wheeler C."/>
            <person name="Zhu H."/>
            <person name="Dean D.R."/>
            <person name="Dixon R."/>
            <person name="Wood D."/>
        </authorList>
    </citation>
    <scope>NUCLEOTIDE SEQUENCE [LARGE SCALE GENOMIC DNA]</scope>
    <source>
        <strain evidence="2">DJ / ATCC BAA-1303</strain>
    </source>
</reference>
<dbReference type="PANTHER" id="PTHR34389">
    <property type="entry name" value="L-RHAMNOSE MUTAROTASE"/>
    <property type="match status" value="1"/>
</dbReference>
<dbReference type="AlphaFoldDB" id="C1DMX3"/>
<organism evidence="1 2">
    <name type="scientific">Azotobacter vinelandii (strain DJ / ATCC BAA-1303)</name>
    <dbReference type="NCBI Taxonomy" id="322710"/>
    <lineage>
        <taxon>Bacteria</taxon>
        <taxon>Pseudomonadati</taxon>
        <taxon>Pseudomonadota</taxon>
        <taxon>Gammaproteobacteria</taxon>
        <taxon>Pseudomonadales</taxon>
        <taxon>Pseudomonadaceae</taxon>
        <taxon>Azotobacter</taxon>
    </lineage>
</organism>
<sequence length="103" mass="11739">MSLDPGRAEEYRRRHDAIWPELVDALRAAGVEDYRIFLDPGTNALFAVLSHRQEHALDALPDLPVMRRWWRHMRDIMACHADGSPVCVDLQPMFTLTCAPAGE</sequence>
<dbReference type="GeneID" id="88184284"/>
<dbReference type="eggNOG" id="COG3254">
    <property type="taxonomic scope" value="Bacteria"/>
</dbReference>
<dbReference type="RefSeq" id="WP_012699578.1">
    <property type="nucleotide sequence ID" value="NC_012560.1"/>
</dbReference>